<feature type="compositionally biased region" description="Low complexity" evidence="1">
    <location>
        <begin position="120"/>
        <end position="130"/>
    </location>
</feature>
<sequence length="130" mass="14195">MKRLMLICCFAALLVTAANAQTKHAVSPDPLNKAKDLQKELKLTDSQTLKIASIYDDSSKQFEKIKVAENGNTNKMMADIKPLRVSTINKIKAVLTPSQATKYDTMVKTSKDSNGGNGWSDGWSSTESAN</sequence>
<proteinExistence type="predicted"/>
<dbReference type="Proteomes" id="UP000638732">
    <property type="component" value="Unassembled WGS sequence"/>
</dbReference>
<feature type="region of interest" description="Disordered" evidence="1">
    <location>
        <begin position="106"/>
        <end position="130"/>
    </location>
</feature>
<evidence type="ECO:0000256" key="1">
    <source>
        <dbReference type="SAM" id="MobiDB-lite"/>
    </source>
</evidence>
<accession>A0A966DS32</accession>
<dbReference type="AlphaFoldDB" id="A0A966DS32"/>
<evidence type="ECO:0000313" key="4">
    <source>
        <dbReference type="Proteomes" id="UP000638732"/>
    </source>
</evidence>
<feature type="signal peptide" evidence="2">
    <location>
        <begin position="1"/>
        <end position="20"/>
    </location>
</feature>
<reference evidence="3" key="1">
    <citation type="submission" date="2020-01" db="EMBL/GenBank/DDBJ databases">
        <authorList>
            <person name="Seo Y.L."/>
        </authorList>
    </citation>
    <scope>NUCLEOTIDE SEQUENCE</scope>
    <source>
        <strain evidence="3">R11</strain>
    </source>
</reference>
<evidence type="ECO:0000256" key="2">
    <source>
        <dbReference type="SAM" id="SignalP"/>
    </source>
</evidence>
<dbReference type="EMBL" id="WWEO01000042">
    <property type="protein sequence ID" value="NCD69713.1"/>
    <property type="molecule type" value="Genomic_DNA"/>
</dbReference>
<feature type="chain" id="PRO_5037707075" description="LTXXQ motif family protein" evidence="2">
    <location>
        <begin position="21"/>
        <end position="130"/>
    </location>
</feature>
<organism evidence="3 4">
    <name type="scientific">Mucilaginibacter agri</name>
    <dbReference type="NCBI Taxonomy" id="2695265"/>
    <lineage>
        <taxon>Bacteria</taxon>
        <taxon>Pseudomonadati</taxon>
        <taxon>Bacteroidota</taxon>
        <taxon>Sphingobacteriia</taxon>
        <taxon>Sphingobacteriales</taxon>
        <taxon>Sphingobacteriaceae</taxon>
        <taxon>Mucilaginibacter</taxon>
    </lineage>
</organism>
<evidence type="ECO:0008006" key="5">
    <source>
        <dbReference type="Google" id="ProtNLM"/>
    </source>
</evidence>
<protein>
    <recommendedName>
        <fullName evidence="5">LTXXQ motif family protein</fullName>
    </recommendedName>
</protein>
<dbReference type="RefSeq" id="WP_166585699.1">
    <property type="nucleotide sequence ID" value="NZ_WWEO01000042.1"/>
</dbReference>
<evidence type="ECO:0000313" key="3">
    <source>
        <dbReference type="EMBL" id="NCD69713.1"/>
    </source>
</evidence>
<reference evidence="3" key="2">
    <citation type="submission" date="2020-10" db="EMBL/GenBank/DDBJ databases">
        <title>Mucilaginibacter sp. nov., isolated from soil.</title>
        <authorList>
            <person name="Jeon C.O."/>
        </authorList>
    </citation>
    <scope>NUCLEOTIDE SEQUENCE</scope>
    <source>
        <strain evidence="3">R11</strain>
    </source>
</reference>
<gene>
    <name evidence="3" type="ORF">GSY63_10135</name>
</gene>
<keyword evidence="4" id="KW-1185">Reference proteome</keyword>
<comment type="caution">
    <text evidence="3">The sequence shown here is derived from an EMBL/GenBank/DDBJ whole genome shotgun (WGS) entry which is preliminary data.</text>
</comment>
<keyword evidence="2" id="KW-0732">Signal</keyword>
<name>A0A966DS32_9SPHI</name>